<proteinExistence type="predicted"/>
<dbReference type="RefSeq" id="WP_134018776.1">
    <property type="nucleotide sequence ID" value="NZ_SOEC01000012.1"/>
</dbReference>
<accession>A0A4R8FNJ7</accession>
<name>A0A4R8FNJ7_9GAMM</name>
<organism evidence="2 3">
    <name type="scientific">Modicisalibacter xianhensis</name>
    <dbReference type="NCBI Taxonomy" id="442341"/>
    <lineage>
        <taxon>Bacteria</taxon>
        <taxon>Pseudomonadati</taxon>
        <taxon>Pseudomonadota</taxon>
        <taxon>Gammaproteobacteria</taxon>
        <taxon>Oceanospirillales</taxon>
        <taxon>Halomonadaceae</taxon>
        <taxon>Modicisalibacter</taxon>
    </lineage>
</organism>
<dbReference type="AlphaFoldDB" id="A0A4R8FNJ7"/>
<feature type="domain" description="DUF2007" evidence="1">
    <location>
        <begin position="7"/>
        <end position="72"/>
    </location>
</feature>
<protein>
    <submittedName>
        <fullName evidence="2">Putative signal transducing protein</fullName>
    </submittedName>
</protein>
<dbReference type="InterPro" id="IPR018551">
    <property type="entry name" value="DUF2007"/>
</dbReference>
<dbReference type="EMBL" id="SOEC01000012">
    <property type="protein sequence ID" value="TDX27859.1"/>
    <property type="molecule type" value="Genomic_DNA"/>
</dbReference>
<dbReference type="Pfam" id="PF09413">
    <property type="entry name" value="DUF2007"/>
    <property type="match status" value="1"/>
</dbReference>
<evidence type="ECO:0000259" key="1">
    <source>
        <dbReference type="Pfam" id="PF09413"/>
    </source>
</evidence>
<evidence type="ECO:0000313" key="2">
    <source>
        <dbReference type="EMBL" id="TDX27859.1"/>
    </source>
</evidence>
<evidence type="ECO:0000313" key="3">
    <source>
        <dbReference type="Proteomes" id="UP000294489"/>
    </source>
</evidence>
<sequence length="110" mass="11840">MAASGEVCLFAHSNALLVSHVRNVLEAAGIACELRNMALGGGAGELPLSECEPEVWVAAHDYTHAQALLQEALHGPEDKKLSAWRCRQCGETLDGVFDTCWQCGTARDME</sequence>
<reference evidence="2 3" key="1">
    <citation type="submission" date="2019-03" db="EMBL/GenBank/DDBJ databases">
        <title>Freshwater and sediment microbial communities from various areas in North America, analyzing microbe dynamics in response to fracking.</title>
        <authorList>
            <person name="Lamendella R."/>
        </authorList>
    </citation>
    <scope>NUCLEOTIDE SEQUENCE [LARGE SCALE GENOMIC DNA]</scope>
    <source>
        <strain evidence="2 3">6_TX</strain>
    </source>
</reference>
<comment type="caution">
    <text evidence="2">The sequence shown here is derived from an EMBL/GenBank/DDBJ whole genome shotgun (WGS) entry which is preliminary data.</text>
</comment>
<gene>
    <name evidence="2" type="ORF">DFO67_11274</name>
</gene>
<dbReference type="OrthoDB" id="9814654at2"/>
<dbReference type="Proteomes" id="UP000294489">
    <property type="component" value="Unassembled WGS sequence"/>
</dbReference>